<protein>
    <recommendedName>
        <fullName evidence="3">Protein kinase domain-containing protein</fullName>
    </recommendedName>
</protein>
<dbReference type="InParanoid" id="A0A0C3E292"/>
<dbReference type="GO" id="GO:0005524">
    <property type="term" value="F:ATP binding"/>
    <property type="evidence" value="ECO:0007669"/>
    <property type="project" value="UniProtKB-KW"/>
</dbReference>
<keyword evidence="5" id="KW-1185">Reference proteome</keyword>
<evidence type="ECO:0000259" key="3">
    <source>
        <dbReference type="PROSITE" id="PS50011"/>
    </source>
</evidence>
<keyword evidence="2" id="KW-0067">ATP-binding</keyword>
<feature type="domain" description="Protein kinase" evidence="3">
    <location>
        <begin position="40"/>
        <end position="305"/>
    </location>
</feature>
<dbReference type="EMBL" id="KN822045">
    <property type="protein sequence ID" value="KIM62181.1"/>
    <property type="molecule type" value="Genomic_DNA"/>
</dbReference>
<reference evidence="4 5" key="1">
    <citation type="submission" date="2014-04" db="EMBL/GenBank/DDBJ databases">
        <authorList>
            <consortium name="DOE Joint Genome Institute"/>
            <person name="Kuo A."/>
            <person name="Kohler A."/>
            <person name="Nagy L.G."/>
            <person name="Floudas D."/>
            <person name="Copeland A."/>
            <person name="Barry K.W."/>
            <person name="Cichocki N."/>
            <person name="Veneault-Fourrey C."/>
            <person name="LaButti K."/>
            <person name="Lindquist E.A."/>
            <person name="Lipzen A."/>
            <person name="Lundell T."/>
            <person name="Morin E."/>
            <person name="Murat C."/>
            <person name="Sun H."/>
            <person name="Tunlid A."/>
            <person name="Henrissat B."/>
            <person name="Grigoriev I.V."/>
            <person name="Hibbett D.S."/>
            <person name="Martin F."/>
            <person name="Nordberg H.P."/>
            <person name="Cantor M.N."/>
            <person name="Hua S.X."/>
        </authorList>
    </citation>
    <scope>NUCLEOTIDE SEQUENCE [LARGE SCALE GENOMIC DNA]</scope>
    <source>
        <strain evidence="4 5">Foug A</strain>
    </source>
</reference>
<dbReference type="PANTHER" id="PTHR44329:SF298">
    <property type="entry name" value="MIXED LINEAGE KINASE DOMAIN-LIKE PROTEIN"/>
    <property type="match status" value="1"/>
</dbReference>
<organism evidence="4 5">
    <name type="scientific">Scleroderma citrinum Foug A</name>
    <dbReference type="NCBI Taxonomy" id="1036808"/>
    <lineage>
        <taxon>Eukaryota</taxon>
        <taxon>Fungi</taxon>
        <taxon>Dikarya</taxon>
        <taxon>Basidiomycota</taxon>
        <taxon>Agaricomycotina</taxon>
        <taxon>Agaricomycetes</taxon>
        <taxon>Agaricomycetidae</taxon>
        <taxon>Boletales</taxon>
        <taxon>Sclerodermatineae</taxon>
        <taxon>Sclerodermataceae</taxon>
        <taxon>Scleroderma</taxon>
    </lineage>
</organism>
<dbReference type="SUPFAM" id="SSF56112">
    <property type="entry name" value="Protein kinase-like (PK-like)"/>
    <property type="match status" value="1"/>
</dbReference>
<dbReference type="InterPro" id="IPR001245">
    <property type="entry name" value="Ser-Thr/Tyr_kinase_cat_dom"/>
</dbReference>
<dbReference type="InterPro" id="IPR011009">
    <property type="entry name" value="Kinase-like_dom_sf"/>
</dbReference>
<evidence type="ECO:0000256" key="2">
    <source>
        <dbReference type="ARBA" id="ARBA00022840"/>
    </source>
</evidence>
<dbReference type="SMART" id="SM00220">
    <property type="entry name" value="S_TKc"/>
    <property type="match status" value="1"/>
</dbReference>
<evidence type="ECO:0000256" key="1">
    <source>
        <dbReference type="ARBA" id="ARBA00022741"/>
    </source>
</evidence>
<dbReference type="AlphaFoldDB" id="A0A0C3E292"/>
<sequence length="315" mass="36302">MTINENLVSYKDTLAMRDSDLDETLRRGSRHCINFDWLIERDETRVLKGAYANIYQGTLRPEGRKVAIRIVHQWRRDQGDKLVLREVQIWCQLRQKNILPLLGITTAFADTVSIVSPWMDTNAYIYVQDRSIDPRPLIQGIAKGLCYLHNHQPPVFHGDVKGTNVLISPEGQPLLTGFGLSRLADPVPDMPLEPRGRALWMAPESIETGSVNREGDVWAFGMTALELFTAKHPFYNQPHPLFRRMMKGPPNRPTRQETYSRLTNKWWQICSSCWKRDPSFRPSMSELIKAIVTTWDETSSRHPGQKRAYPPIRNP</sequence>
<dbReference type="Gene3D" id="1.10.510.10">
    <property type="entry name" value="Transferase(Phosphotransferase) domain 1"/>
    <property type="match status" value="1"/>
</dbReference>
<dbReference type="Pfam" id="PF07714">
    <property type="entry name" value="PK_Tyr_Ser-Thr"/>
    <property type="match status" value="1"/>
</dbReference>
<keyword evidence="1" id="KW-0547">Nucleotide-binding</keyword>
<dbReference type="InterPro" id="IPR000719">
    <property type="entry name" value="Prot_kinase_dom"/>
</dbReference>
<dbReference type="InterPro" id="IPR051681">
    <property type="entry name" value="Ser/Thr_Kinases-Pseudokinases"/>
</dbReference>
<proteinExistence type="predicted"/>
<reference evidence="5" key="2">
    <citation type="submission" date="2015-01" db="EMBL/GenBank/DDBJ databases">
        <title>Evolutionary Origins and Diversification of the Mycorrhizal Mutualists.</title>
        <authorList>
            <consortium name="DOE Joint Genome Institute"/>
            <consortium name="Mycorrhizal Genomics Consortium"/>
            <person name="Kohler A."/>
            <person name="Kuo A."/>
            <person name="Nagy L.G."/>
            <person name="Floudas D."/>
            <person name="Copeland A."/>
            <person name="Barry K.W."/>
            <person name="Cichocki N."/>
            <person name="Veneault-Fourrey C."/>
            <person name="LaButti K."/>
            <person name="Lindquist E.A."/>
            <person name="Lipzen A."/>
            <person name="Lundell T."/>
            <person name="Morin E."/>
            <person name="Murat C."/>
            <person name="Riley R."/>
            <person name="Ohm R."/>
            <person name="Sun H."/>
            <person name="Tunlid A."/>
            <person name="Henrissat B."/>
            <person name="Grigoriev I.V."/>
            <person name="Hibbett D.S."/>
            <person name="Martin F."/>
        </authorList>
    </citation>
    <scope>NUCLEOTIDE SEQUENCE [LARGE SCALE GENOMIC DNA]</scope>
    <source>
        <strain evidence="5">Foug A</strain>
    </source>
</reference>
<dbReference type="PROSITE" id="PS00108">
    <property type="entry name" value="PROTEIN_KINASE_ST"/>
    <property type="match status" value="1"/>
</dbReference>
<evidence type="ECO:0000313" key="4">
    <source>
        <dbReference type="EMBL" id="KIM62181.1"/>
    </source>
</evidence>
<dbReference type="STRING" id="1036808.A0A0C3E292"/>
<dbReference type="HOGENOM" id="CLU_000288_7_18_1"/>
<dbReference type="PROSITE" id="PS50011">
    <property type="entry name" value="PROTEIN_KINASE_DOM"/>
    <property type="match status" value="1"/>
</dbReference>
<dbReference type="Proteomes" id="UP000053989">
    <property type="component" value="Unassembled WGS sequence"/>
</dbReference>
<dbReference type="OrthoDB" id="346907at2759"/>
<dbReference type="GO" id="GO:0004674">
    <property type="term" value="F:protein serine/threonine kinase activity"/>
    <property type="evidence" value="ECO:0007669"/>
    <property type="project" value="TreeGrafter"/>
</dbReference>
<dbReference type="InterPro" id="IPR008271">
    <property type="entry name" value="Ser/Thr_kinase_AS"/>
</dbReference>
<accession>A0A0C3E292</accession>
<dbReference type="PANTHER" id="PTHR44329">
    <property type="entry name" value="SERINE/THREONINE-PROTEIN KINASE TNNI3K-RELATED"/>
    <property type="match status" value="1"/>
</dbReference>
<name>A0A0C3E292_9AGAM</name>
<gene>
    <name evidence="4" type="ORF">SCLCIDRAFT_1215533</name>
</gene>
<evidence type="ECO:0000313" key="5">
    <source>
        <dbReference type="Proteomes" id="UP000053989"/>
    </source>
</evidence>